<dbReference type="EMBL" id="SMOL01000753">
    <property type="protein sequence ID" value="KAB2599637.1"/>
    <property type="molecule type" value="Genomic_DNA"/>
</dbReference>
<comment type="similarity">
    <text evidence="1">Belongs to the TSR2 family.</text>
</comment>
<protein>
    <submittedName>
        <fullName evidence="3">Uncharacterized protein</fullName>
    </submittedName>
</protein>
<organism evidence="3 4">
    <name type="scientific">Pyrus ussuriensis x Pyrus communis</name>
    <dbReference type="NCBI Taxonomy" id="2448454"/>
    <lineage>
        <taxon>Eukaryota</taxon>
        <taxon>Viridiplantae</taxon>
        <taxon>Streptophyta</taxon>
        <taxon>Embryophyta</taxon>
        <taxon>Tracheophyta</taxon>
        <taxon>Spermatophyta</taxon>
        <taxon>Magnoliopsida</taxon>
        <taxon>eudicotyledons</taxon>
        <taxon>Gunneridae</taxon>
        <taxon>Pentapetalae</taxon>
        <taxon>rosids</taxon>
        <taxon>fabids</taxon>
        <taxon>Rosales</taxon>
        <taxon>Rosaceae</taxon>
        <taxon>Amygdaloideae</taxon>
        <taxon>Maleae</taxon>
        <taxon>Pyrus</taxon>
    </lineage>
</organism>
<evidence type="ECO:0000256" key="1">
    <source>
        <dbReference type="ARBA" id="ARBA00006524"/>
    </source>
</evidence>
<dbReference type="InterPro" id="IPR019398">
    <property type="entry name" value="Pre-rRNA_process_TSR2"/>
</dbReference>
<dbReference type="Proteomes" id="UP000327157">
    <property type="component" value="Chromosome 13"/>
</dbReference>
<reference evidence="3 4" key="3">
    <citation type="submission" date="2019-11" db="EMBL/GenBank/DDBJ databases">
        <title>A de novo genome assembly of a pear dwarfing rootstock.</title>
        <authorList>
            <person name="Wang F."/>
            <person name="Wang J."/>
            <person name="Li S."/>
            <person name="Zhang Y."/>
            <person name="Fang M."/>
            <person name="Ma L."/>
            <person name="Zhao Y."/>
            <person name="Jiang S."/>
        </authorList>
    </citation>
    <scope>NUCLEOTIDE SEQUENCE [LARGE SCALE GENOMIC DNA]</scope>
    <source>
        <strain evidence="3">S2</strain>
        <tissue evidence="3">Leaf</tissue>
    </source>
</reference>
<accession>A0A5N5F9L4</accession>
<keyword evidence="2" id="KW-0698">rRNA processing</keyword>
<proteinExistence type="inferred from homology"/>
<gene>
    <name evidence="3" type="ORF">D8674_009908</name>
</gene>
<reference evidence="3 4" key="1">
    <citation type="submission" date="2019-09" db="EMBL/GenBank/DDBJ databases">
        <authorList>
            <person name="Ou C."/>
        </authorList>
    </citation>
    <scope>NUCLEOTIDE SEQUENCE [LARGE SCALE GENOMIC DNA]</scope>
    <source>
        <strain evidence="3">S2</strain>
        <tissue evidence="3">Leaf</tissue>
    </source>
</reference>
<dbReference type="Pfam" id="PF10273">
    <property type="entry name" value="WGG"/>
    <property type="match status" value="1"/>
</dbReference>
<dbReference type="OrthoDB" id="263560at2759"/>
<evidence type="ECO:0000313" key="3">
    <source>
        <dbReference type="EMBL" id="KAB2599637.1"/>
    </source>
</evidence>
<dbReference type="GO" id="GO:0006364">
    <property type="term" value="P:rRNA processing"/>
    <property type="evidence" value="ECO:0007669"/>
    <property type="project" value="UniProtKB-KW"/>
</dbReference>
<dbReference type="AlphaFoldDB" id="A0A5N5F9L4"/>
<evidence type="ECO:0000313" key="4">
    <source>
        <dbReference type="Proteomes" id="UP000327157"/>
    </source>
</evidence>
<reference evidence="4" key="2">
    <citation type="submission" date="2019-10" db="EMBL/GenBank/DDBJ databases">
        <title>A de novo genome assembly of a pear dwarfing rootstock.</title>
        <authorList>
            <person name="Wang F."/>
            <person name="Wang J."/>
            <person name="Li S."/>
            <person name="Zhang Y."/>
            <person name="Fang M."/>
            <person name="Ma L."/>
            <person name="Zhao Y."/>
            <person name="Jiang S."/>
        </authorList>
    </citation>
    <scope>NUCLEOTIDE SEQUENCE [LARGE SCALE GENOMIC DNA]</scope>
</reference>
<keyword evidence="4" id="KW-1185">Reference proteome</keyword>
<sequence length="69" mass="8218">MREANALEMAFQNQWVGRDSTHKAQQLSVDMLSWFSSKVPPYVEDIDVENFLHEQQLMIVNDEYLHRNH</sequence>
<name>A0A5N5F9L4_9ROSA</name>
<evidence type="ECO:0000256" key="2">
    <source>
        <dbReference type="ARBA" id="ARBA00022552"/>
    </source>
</evidence>
<comment type="caution">
    <text evidence="3">The sequence shown here is derived from an EMBL/GenBank/DDBJ whole genome shotgun (WGS) entry which is preliminary data.</text>
</comment>